<dbReference type="GO" id="GO:0009306">
    <property type="term" value="P:protein secretion"/>
    <property type="evidence" value="ECO:0007669"/>
    <property type="project" value="InterPro"/>
</dbReference>
<evidence type="ECO:0000313" key="2">
    <source>
        <dbReference type="Proteomes" id="UP000255355"/>
    </source>
</evidence>
<name>A0A370H8J3_9NOCA</name>
<dbReference type="STRING" id="1210089.GCA_001613165_02646"/>
<evidence type="ECO:0000313" key="1">
    <source>
        <dbReference type="EMBL" id="RDI50661.1"/>
    </source>
</evidence>
<dbReference type="EMBL" id="QQAZ01000005">
    <property type="protein sequence ID" value="RDI50661.1"/>
    <property type="molecule type" value="Genomic_DNA"/>
</dbReference>
<dbReference type="Pfam" id="PF10824">
    <property type="entry name" value="T7SS_ESX_EspC"/>
    <property type="match status" value="1"/>
</dbReference>
<dbReference type="RefSeq" id="WP_068018833.1">
    <property type="nucleotide sequence ID" value="NZ_QQAZ01000005.1"/>
</dbReference>
<dbReference type="AlphaFoldDB" id="A0A370H8J3"/>
<dbReference type="Proteomes" id="UP000255355">
    <property type="component" value="Unassembled WGS sequence"/>
</dbReference>
<accession>A0A370H8J3</accession>
<gene>
    <name evidence="1" type="ORF">DFR68_105138</name>
</gene>
<keyword evidence="2" id="KW-1185">Reference proteome</keyword>
<reference evidence="1 2" key="1">
    <citation type="submission" date="2018-07" db="EMBL/GenBank/DDBJ databases">
        <title>Genomic Encyclopedia of Type Strains, Phase IV (KMG-IV): sequencing the most valuable type-strain genomes for metagenomic binning, comparative biology and taxonomic classification.</title>
        <authorList>
            <person name="Goeker M."/>
        </authorList>
    </citation>
    <scope>NUCLEOTIDE SEQUENCE [LARGE SCALE GENOMIC DNA]</scope>
    <source>
        <strain evidence="1 2">DSM 44952</strain>
    </source>
</reference>
<sequence>MSEPLSIESDAVRTFAATQEGVAGQIAAAGDMDTVTHVAAMTPVFGVIGADYLAMFAAAQVLHAKDINELSGKVDNLGKHAFGTAAVIDDSDSSFSNLLGSLGNQIGG</sequence>
<organism evidence="1 2">
    <name type="scientific">Nocardia mexicana</name>
    <dbReference type="NCBI Taxonomy" id="279262"/>
    <lineage>
        <taxon>Bacteria</taxon>
        <taxon>Bacillati</taxon>
        <taxon>Actinomycetota</taxon>
        <taxon>Actinomycetes</taxon>
        <taxon>Mycobacteriales</taxon>
        <taxon>Nocardiaceae</taxon>
        <taxon>Nocardia</taxon>
    </lineage>
</organism>
<comment type="caution">
    <text evidence="1">The sequence shown here is derived from an EMBL/GenBank/DDBJ whole genome shotgun (WGS) entry which is preliminary data.</text>
</comment>
<dbReference type="OrthoDB" id="4382075at2"/>
<protein>
    <submittedName>
        <fullName evidence="1">Excreted virulence factor EspC (Type VII ESX diderm)</fullName>
    </submittedName>
</protein>
<dbReference type="InterPro" id="IPR022536">
    <property type="entry name" value="EspC"/>
</dbReference>
<proteinExistence type="predicted"/>